<sequence length="106" mass="12245">MSVFDQYIKQMEEGMKEYKSTSPAVLIDVREEDEYSEGHIPNSMNIPLSVIENSIEQRIENKNIPLFLYCFSGARSEEACMILKRKGYSHIKNIGGIQFYQETVSK</sequence>
<dbReference type="SUPFAM" id="SSF52821">
    <property type="entry name" value="Rhodanese/Cell cycle control phosphatase"/>
    <property type="match status" value="1"/>
</dbReference>
<dbReference type="Gene3D" id="3.40.250.10">
    <property type="entry name" value="Rhodanese-like domain"/>
    <property type="match status" value="1"/>
</dbReference>
<dbReference type="eggNOG" id="COG0607">
    <property type="taxonomic scope" value="Bacteria"/>
</dbReference>
<gene>
    <name evidence="2" type="ORF">HMPREF9943_00284</name>
</gene>
<dbReference type="Proteomes" id="UP000011758">
    <property type="component" value="Unassembled WGS sequence"/>
</dbReference>
<dbReference type="CDD" id="cd00158">
    <property type="entry name" value="RHOD"/>
    <property type="match status" value="1"/>
</dbReference>
<dbReference type="PANTHER" id="PTHR43031">
    <property type="entry name" value="FAD-DEPENDENT OXIDOREDUCTASE"/>
    <property type="match status" value="1"/>
</dbReference>
<evidence type="ECO:0000313" key="3">
    <source>
        <dbReference type="Proteomes" id="UP000011758"/>
    </source>
</evidence>
<accession>M2PAY5</accession>
<organism evidence="2 3">
    <name type="scientific">Eggerthia catenaformis OT 569 = DSM 20559</name>
    <dbReference type="NCBI Taxonomy" id="999415"/>
    <lineage>
        <taxon>Bacteria</taxon>
        <taxon>Bacillati</taxon>
        <taxon>Bacillota</taxon>
        <taxon>Erysipelotrichia</taxon>
        <taxon>Erysipelotrichales</taxon>
        <taxon>Coprobacillaceae</taxon>
        <taxon>Eggerthia</taxon>
    </lineage>
</organism>
<proteinExistence type="predicted"/>
<keyword evidence="3" id="KW-1185">Reference proteome</keyword>
<dbReference type="STRING" id="999415.HMPREF9943_00284"/>
<dbReference type="PANTHER" id="PTHR43031:SF18">
    <property type="entry name" value="RHODANESE-RELATED SULFURTRANSFERASES"/>
    <property type="match status" value="1"/>
</dbReference>
<feature type="domain" description="Rhodanese" evidence="1">
    <location>
        <begin position="20"/>
        <end position="105"/>
    </location>
</feature>
<name>M2PAY5_9FIRM</name>
<comment type="caution">
    <text evidence="2">The sequence shown here is derived from an EMBL/GenBank/DDBJ whole genome shotgun (WGS) entry which is preliminary data.</text>
</comment>
<dbReference type="Pfam" id="PF00581">
    <property type="entry name" value="Rhodanese"/>
    <property type="match status" value="1"/>
</dbReference>
<dbReference type="InterPro" id="IPR001763">
    <property type="entry name" value="Rhodanese-like_dom"/>
</dbReference>
<dbReference type="InterPro" id="IPR036873">
    <property type="entry name" value="Rhodanese-like_dom_sf"/>
</dbReference>
<dbReference type="PROSITE" id="PS50206">
    <property type="entry name" value="RHODANESE_3"/>
    <property type="match status" value="1"/>
</dbReference>
<dbReference type="InterPro" id="IPR050229">
    <property type="entry name" value="GlpE_sulfurtransferase"/>
</dbReference>
<protein>
    <recommendedName>
        <fullName evidence="1">Rhodanese domain-containing protein</fullName>
    </recommendedName>
</protein>
<dbReference type="SMART" id="SM00450">
    <property type="entry name" value="RHOD"/>
    <property type="match status" value="1"/>
</dbReference>
<dbReference type="RefSeq" id="WP_004801363.1">
    <property type="nucleotide sequence ID" value="NZ_KB446646.1"/>
</dbReference>
<evidence type="ECO:0000313" key="2">
    <source>
        <dbReference type="EMBL" id="EMD17497.1"/>
    </source>
</evidence>
<dbReference type="EMBL" id="AGEJ01000005">
    <property type="protein sequence ID" value="EMD17497.1"/>
    <property type="molecule type" value="Genomic_DNA"/>
</dbReference>
<reference evidence="2 3" key="1">
    <citation type="submission" date="2013-02" db="EMBL/GenBank/DDBJ databases">
        <title>The Genome Sequence of Lactobacillus catenaformis F0143.</title>
        <authorList>
            <consortium name="The Broad Institute Genome Sequencing Platform"/>
            <person name="Earl A."/>
            <person name="Ward D."/>
            <person name="Feldgarden M."/>
            <person name="Gevers D."/>
            <person name="Izard J."/>
            <person name="Blanton J.M."/>
            <person name="Mathney J."/>
            <person name="Dewhirst F.E."/>
            <person name="Young S.K."/>
            <person name="Zeng Q."/>
            <person name="Gargeya S."/>
            <person name="Fitzgerald M."/>
            <person name="Haas B."/>
            <person name="Abouelleil A."/>
            <person name="Alvarado L."/>
            <person name="Arachchi H.M."/>
            <person name="Berlin A."/>
            <person name="Chapman S.B."/>
            <person name="Gearin G."/>
            <person name="Goldberg J."/>
            <person name="Griggs A."/>
            <person name="Gujja S."/>
            <person name="Hansen M."/>
            <person name="Heiman D."/>
            <person name="Howarth C."/>
            <person name="Larimer J."/>
            <person name="Lui A."/>
            <person name="MacDonald P.J.P."/>
            <person name="McCowen C."/>
            <person name="Montmayeur A."/>
            <person name="Murphy C."/>
            <person name="Neiman D."/>
            <person name="Pearson M."/>
            <person name="Priest M."/>
            <person name="Roberts A."/>
            <person name="Saif S."/>
            <person name="Shea T."/>
            <person name="Sisk P."/>
            <person name="Stolte C."/>
            <person name="Sykes S."/>
            <person name="Wortman J."/>
            <person name="Nusbaum C."/>
            <person name="Birren B."/>
        </authorList>
    </citation>
    <scope>NUCLEOTIDE SEQUENCE [LARGE SCALE GENOMIC DNA]</scope>
    <source>
        <strain evidence="2 3">OT 569</strain>
    </source>
</reference>
<dbReference type="AlphaFoldDB" id="M2PAY5"/>
<dbReference type="BioCyc" id="ECAT999415-HMP:GTTI-294-MONOMER"/>
<evidence type="ECO:0000259" key="1">
    <source>
        <dbReference type="PROSITE" id="PS50206"/>
    </source>
</evidence>
<dbReference type="OrthoDB" id="9800872at2"/>